<keyword evidence="4" id="KW-0325">Glycoprotein</keyword>
<keyword evidence="2" id="KW-0732">Signal</keyword>
<accession>A0A7K9V0S9</accession>
<protein>
    <submittedName>
        <fullName evidence="5">LFA3 protein</fullName>
    </submittedName>
</protein>
<dbReference type="SUPFAM" id="SSF48726">
    <property type="entry name" value="Immunoglobulin"/>
    <property type="match status" value="1"/>
</dbReference>
<dbReference type="EMBL" id="VXAA01003028">
    <property type="protein sequence ID" value="NXI66644.1"/>
    <property type="molecule type" value="Genomic_DNA"/>
</dbReference>
<dbReference type="InterPro" id="IPR036179">
    <property type="entry name" value="Ig-like_dom_sf"/>
</dbReference>
<evidence type="ECO:0000256" key="3">
    <source>
        <dbReference type="ARBA" id="ARBA00023136"/>
    </source>
</evidence>
<dbReference type="PANTHER" id="PTHR12080:SF55">
    <property type="entry name" value="LYMPHOCYTE FUNCTION-ASSOCIATED ANTIGEN 3"/>
    <property type="match status" value="1"/>
</dbReference>
<reference evidence="5 6" key="1">
    <citation type="submission" date="2019-09" db="EMBL/GenBank/DDBJ databases">
        <title>Bird 10,000 Genomes (B10K) Project - Family phase.</title>
        <authorList>
            <person name="Zhang G."/>
        </authorList>
    </citation>
    <scope>NUCLEOTIDE SEQUENCE [LARGE SCALE GENOMIC DNA]</scope>
    <source>
        <strain evidence="5">B10K-DU-001-57</strain>
        <tissue evidence="5">Muscle</tissue>
    </source>
</reference>
<evidence type="ECO:0000256" key="4">
    <source>
        <dbReference type="ARBA" id="ARBA00023180"/>
    </source>
</evidence>
<name>A0A7K9V0S9_ANSSE</name>
<organism evidence="5 6">
    <name type="scientific">Anseranas semipalmata</name>
    <name type="common">Magpie goose</name>
    <name type="synonym">Anas semipalmata</name>
    <dbReference type="NCBI Taxonomy" id="8851"/>
    <lineage>
        <taxon>Eukaryota</taxon>
        <taxon>Metazoa</taxon>
        <taxon>Chordata</taxon>
        <taxon>Craniata</taxon>
        <taxon>Vertebrata</taxon>
        <taxon>Euteleostomi</taxon>
        <taxon>Archelosauria</taxon>
        <taxon>Archosauria</taxon>
        <taxon>Dinosauria</taxon>
        <taxon>Saurischia</taxon>
        <taxon>Theropoda</taxon>
        <taxon>Coelurosauria</taxon>
        <taxon>Aves</taxon>
        <taxon>Neognathae</taxon>
        <taxon>Galloanserae</taxon>
        <taxon>Anseriformes</taxon>
        <taxon>Anseranatidae</taxon>
        <taxon>Anseranas</taxon>
    </lineage>
</organism>
<feature type="non-terminal residue" evidence="5">
    <location>
        <position position="184"/>
    </location>
</feature>
<dbReference type="AlphaFoldDB" id="A0A7K9V0S9"/>
<keyword evidence="3" id="KW-0472">Membrane</keyword>
<dbReference type="GO" id="GO:0016020">
    <property type="term" value="C:membrane"/>
    <property type="evidence" value="ECO:0007669"/>
    <property type="project" value="UniProtKB-SubCell"/>
</dbReference>
<sequence>IAYIFCDEEVFGISGESFTFPVKSDKKITEVIWTKNKDKVAEWEGQGEPVYFTSLQERGLLDKGSGSLTIFNLENTDTGTYVLECIFSDGKNDVLTFTLAVLAPPSEPQISCNISGDNLVLTCAADFKKPLNYSWKISGIPTTAWDQEVLIPKEKVDAVEKAACFIKYSQIEKSSEITLDQCIP</sequence>
<dbReference type="Proteomes" id="UP000567872">
    <property type="component" value="Unassembled WGS sequence"/>
</dbReference>
<comment type="subcellular location">
    <subcellularLocation>
        <location evidence="1">Membrane</location>
    </subcellularLocation>
</comment>
<keyword evidence="6" id="KW-1185">Reference proteome</keyword>
<dbReference type="InterPro" id="IPR013783">
    <property type="entry name" value="Ig-like_fold"/>
</dbReference>
<dbReference type="GO" id="GO:0009986">
    <property type="term" value="C:cell surface"/>
    <property type="evidence" value="ECO:0007669"/>
    <property type="project" value="TreeGrafter"/>
</dbReference>
<dbReference type="CDD" id="cd05775">
    <property type="entry name" value="IgV_CD2_like_N"/>
    <property type="match status" value="1"/>
</dbReference>
<evidence type="ECO:0000256" key="2">
    <source>
        <dbReference type="ARBA" id="ARBA00022729"/>
    </source>
</evidence>
<dbReference type="GO" id="GO:0005102">
    <property type="term" value="F:signaling receptor binding"/>
    <property type="evidence" value="ECO:0007669"/>
    <property type="project" value="TreeGrafter"/>
</dbReference>
<proteinExistence type="predicted"/>
<evidence type="ECO:0000313" key="6">
    <source>
        <dbReference type="Proteomes" id="UP000567872"/>
    </source>
</evidence>
<gene>
    <name evidence="5" type="primary">Cd58</name>
    <name evidence="5" type="ORF">ANSSEM_R11999</name>
</gene>
<dbReference type="Gene3D" id="2.60.40.10">
    <property type="entry name" value="Immunoglobulins"/>
    <property type="match status" value="1"/>
</dbReference>
<evidence type="ECO:0000313" key="5">
    <source>
        <dbReference type="EMBL" id="NXI66644.1"/>
    </source>
</evidence>
<comment type="caution">
    <text evidence="5">The sequence shown here is derived from an EMBL/GenBank/DDBJ whole genome shotgun (WGS) entry which is preliminary data.</text>
</comment>
<evidence type="ECO:0000256" key="1">
    <source>
        <dbReference type="ARBA" id="ARBA00004370"/>
    </source>
</evidence>
<dbReference type="PANTHER" id="PTHR12080">
    <property type="entry name" value="SIGNALING LYMPHOCYTIC ACTIVATION MOLECULE"/>
    <property type="match status" value="1"/>
</dbReference>
<feature type="non-terminal residue" evidence="5">
    <location>
        <position position="1"/>
    </location>
</feature>
<dbReference type="OrthoDB" id="9427418at2759"/>
<dbReference type="InterPro" id="IPR015631">
    <property type="entry name" value="CD2/SLAM_rcpt"/>
</dbReference>